<reference evidence="2" key="1">
    <citation type="submission" date="2023-10" db="EMBL/GenBank/DDBJ databases">
        <authorList>
            <person name="Chen Y."/>
            <person name="Shah S."/>
            <person name="Dougan E. K."/>
            <person name="Thang M."/>
            <person name="Chan C."/>
        </authorList>
    </citation>
    <scope>NUCLEOTIDE SEQUENCE [LARGE SCALE GENOMIC DNA]</scope>
</reference>
<accession>A0ABN9QII0</accession>
<protein>
    <submittedName>
        <fullName evidence="2">Uncharacterized protein</fullName>
    </submittedName>
</protein>
<gene>
    <name evidence="2" type="ORF">PCOR1329_LOCUS11663</name>
</gene>
<name>A0ABN9QII0_9DINO</name>
<evidence type="ECO:0000313" key="2">
    <source>
        <dbReference type="EMBL" id="CAK0805002.1"/>
    </source>
</evidence>
<organism evidence="2 3">
    <name type="scientific">Prorocentrum cordatum</name>
    <dbReference type="NCBI Taxonomy" id="2364126"/>
    <lineage>
        <taxon>Eukaryota</taxon>
        <taxon>Sar</taxon>
        <taxon>Alveolata</taxon>
        <taxon>Dinophyceae</taxon>
        <taxon>Prorocentrales</taxon>
        <taxon>Prorocentraceae</taxon>
        <taxon>Prorocentrum</taxon>
    </lineage>
</organism>
<feature type="non-terminal residue" evidence="2">
    <location>
        <position position="2327"/>
    </location>
</feature>
<evidence type="ECO:0000313" key="3">
    <source>
        <dbReference type="Proteomes" id="UP001189429"/>
    </source>
</evidence>
<dbReference type="Proteomes" id="UP001189429">
    <property type="component" value="Unassembled WGS sequence"/>
</dbReference>
<sequence length="2327" mass="248436">MPRLPRARDAARCGELSGDFVSVPVKVLQEVRAAWPPLRVVALRAWAREGRLVWADWWKGGGAARGFLTLSALAAAPSAWRDFAAEQGARAESWAAGDSADAATKAHAAAVGLFQGPQFDQLGALKMKSFARRGAQSGGGQALRSFAQTLAEPAAPPDRPRIAAPRLIFERELRHRAWRPRARARVYDGLAFHVPGAAAAALMGELTEFDVRPAAPSWRAAAAGAVVAGVSARSATVPFFTTVGAPGGAAELMARLQAATGGAARQEQQAPTEAAAQGQFSVARSALGARAQQFLGAAAERVALAGGRALAAGLQQARQRGRRLPPVVARRRRELDAASALLRHPNDEKGERTTASARHTAGAALDAELDDLDVFFDGLLEELGVLGGPSTEQPMREEAAHASLGTRLANEGVAKEEGKGHQDRAASLDWGRGVVGAEKLLRCKVLAPWGQGGAPVNDIAREFKGAMGAPRSCPTLAETSGAPPGIPESTSECAMKTKCRGDDCRWLWRGPRCDLAARGGCGDAEVGMASGALLGAARTSSRLSLLDALVARVREPPRLAVIREGEGDREVVDRWLAILQDIAIGRIQGEISLPSLHDDRAEKRADGKMGGAEPPAMKKASPAKSIIQADEAHREVARLMQGRKGQEFRRGRPSQRRDVGDGFAAGGGALAAAKRIRASECWSIRVLRCEVVAHARGETAKARGYSAGAIVDRRPALKRRVKKRNGGQLPPTSDRRAWGRFITEFQYRKVAPKGRALSGGRAHPVAKEALMQHVAEVCAQGKTRADLGFAPAMRAGTAPAIGLCYAALLAIACLPLDSRGHALGRVRPVEPEPCDAWGAFDLGRLGGALGGTVVTLLFVKLGVSDHVALSAPECVGATSAGVTYTERHGVGRVRRSGRWDDVPYDVDPAGVYRLWQEPTAAAEHVYLRNAELLADHRYRTVAAKVETSMDRAVAADAWVLPVMRSGARGVITWAALSARVREEDFCRGWLVTGAHRSLWRIEVINNEGMNVDGHDDRFRAVAKLESTQWGAREHFQCRQFVRLGLISGQCDDANLQACEAIFRHRQTIEYSHVEEVRERKGGNQSGRLWIDEQTHLAGSAGISCSSRRRAPTCYSSRRRKWSMRLPWRRISVNLAQRRGLSSWARKMDKSEGVWSAPSVAPSRPPIGVRLRAVNSRDLPLVTMSPLDARLAILYLSHFRRSLLVALPVVDVCLAGAVSGFNSVMLFDVRRVVVDLNSLRLSPDVAPGGEGQLSGGHLSRTQHRIMDHARGSVGALGAPPAGVDTSGAPRRLRARGFYGSDEDVKLGNDNPEFCSRCRPRVATRLFSQTCEAQAGAGASRSLRAIVCHLQDRRWRGAWHLEYVDNVVAISAVASKVHRLAPAVVGGVREAGGLAVAQRVDELAIWEGISPLLWRNLKAAAAAAVSDDPEVQRPSGVHDSGPGGLWGIGGGPPRAGTAADVLGSGLGDARENAFREVPLKLLQRGWKIAGRYRWKFEGPMPIFDGGLAAPSAPQPLVSLEAPRVGVASFGWVGPVRPAAAAGGDAAAGDALVRLPLERVGWPAAMGSRARAMEAARRRAAATAADGMTVCQTHSALPAMLRHCRGDFASFKRWLKRQGRPMPKGEVDADPVLAQFSDEMYLDGARLSPGQRVLAAALCHPSSLSKVMRMIAMWMWPHGLWEEGLVTRLTFEMCRRPNEPFALRAKDLVPPAAGARAGGSWSLTPHARERGVASKTEEFDQAQLLDLERQAGLGPALAALLEARFGAQWRLSVLKRPAGSASAPPLFAISSAQAGQAVEKAAQALGLRLLGQIRHRDRWRAHSSLRRCEKGARLGEVLERLTPPLRAHALRCADMLAAVAAGCCGGASRSVMLMTRLGKNQNLLMGRLSGGLIIGFHVALLCQACACIRDRALPLTPPPQPGLPVRAAPVAPVVRHVQTPPPSGLQPGAPADGALTSELTCCAGSPAALSTTPKGPSASPGSRHMVVEVDAIARIVLPEPDGRAACGAPAPGDAPAADRAAGQALAEASAGVADFVPRYNVCVNPLCRRKWKQLTPKVLPLFCPPCKRSLEDGIPGSKDMPEATLTESMCERWRAICTELAQILGGQDSAAAKSADAGGDAGLRLAEGHIPASSLALWSSTLSAFAGCFPVRPDPEDVRNWNSVHSRRKHFRGVIHRCRRRFVCILEAQEELEEDLRVSRRALQGAREYPVLDWHEDLSEGQEVLFTAFPNPSVRERDRVSRIVRLLNAPEGGAASENKPAALAGAGGALGDSFKDSFADLVEWSTQQPSEDVPEADSAAAARPLAPAPSARAAPAQAEQRAAATPLSLE</sequence>
<dbReference type="EMBL" id="CAUYUJ010003359">
    <property type="protein sequence ID" value="CAK0805002.1"/>
    <property type="molecule type" value="Genomic_DNA"/>
</dbReference>
<feature type="region of interest" description="Disordered" evidence="1">
    <location>
        <begin position="603"/>
        <end position="623"/>
    </location>
</feature>
<feature type="region of interest" description="Disordered" evidence="1">
    <location>
        <begin position="2278"/>
        <end position="2327"/>
    </location>
</feature>
<evidence type="ECO:0000256" key="1">
    <source>
        <dbReference type="SAM" id="MobiDB-lite"/>
    </source>
</evidence>
<keyword evidence="3" id="KW-1185">Reference proteome</keyword>
<feature type="compositionally biased region" description="Low complexity" evidence="1">
    <location>
        <begin position="2293"/>
        <end position="2321"/>
    </location>
</feature>
<proteinExistence type="predicted"/>
<comment type="caution">
    <text evidence="2">The sequence shown here is derived from an EMBL/GenBank/DDBJ whole genome shotgun (WGS) entry which is preliminary data.</text>
</comment>